<evidence type="ECO:0000313" key="3">
    <source>
        <dbReference type="Proteomes" id="UP000270673"/>
    </source>
</evidence>
<keyword evidence="1" id="KW-0812">Transmembrane</keyword>
<sequence>MANIIQKKHPTKFKIAKCRYPPNVFDVFAVIHQMFVTSITEILPQVLYRHAVVFGIKPDAVGRKICVISNHCCIFALKRRIMKTANSVNLKWLKIFHLFAAILWIGCGIAMNLLRVTITPTTPEGMFTLSLAIKILDDLLIFGGVIGIILTAIVYGAWTKWGFFKQHWLTVKWILTIVMVLIGWIIMGPAVKGNVHEIDWYMVNQDVYNRNLAVSAIWGPIQLLLLAVVVIISVFKPWKTKGKQA</sequence>
<dbReference type="EMBL" id="CP032819">
    <property type="protein sequence ID" value="AZS29642.1"/>
    <property type="molecule type" value="Genomic_DNA"/>
</dbReference>
<feature type="transmembrane region" description="Helical" evidence="1">
    <location>
        <begin position="92"/>
        <end position="114"/>
    </location>
</feature>
<keyword evidence="3" id="KW-1185">Reference proteome</keyword>
<dbReference type="KEGG" id="buy:D8S85_08845"/>
<feature type="transmembrane region" description="Helical" evidence="1">
    <location>
        <begin position="170"/>
        <end position="191"/>
    </location>
</feature>
<evidence type="ECO:0000313" key="2">
    <source>
        <dbReference type="EMBL" id="AZS29642.1"/>
    </source>
</evidence>
<organism evidence="2 3">
    <name type="scientific">Butyricimonas faecalis</name>
    <dbReference type="NCBI Taxonomy" id="2093856"/>
    <lineage>
        <taxon>Bacteria</taxon>
        <taxon>Pseudomonadati</taxon>
        <taxon>Bacteroidota</taxon>
        <taxon>Bacteroidia</taxon>
        <taxon>Bacteroidales</taxon>
        <taxon>Odoribacteraceae</taxon>
        <taxon>Butyricimonas</taxon>
    </lineage>
</organism>
<dbReference type="RefSeq" id="WP_106480382.1">
    <property type="nucleotide sequence ID" value="NZ_CP032819.1"/>
</dbReference>
<evidence type="ECO:0000256" key="1">
    <source>
        <dbReference type="SAM" id="Phobius"/>
    </source>
</evidence>
<accession>A0A3Q9IN04</accession>
<protein>
    <recommendedName>
        <fullName evidence="4">DUF2269 family protein</fullName>
    </recommendedName>
</protein>
<keyword evidence="1" id="KW-1133">Transmembrane helix</keyword>
<keyword evidence="1" id="KW-0472">Membrane</keyword>
<feature type="transmembrane region" description="Helical" evidence="1">
    <location>
        <begin position="211"/>
        <end position="235"/>
    </location>
</feature>
<feature type="transmembrane region" description="Helical" evidence="1">
    <location>
        <begin position="139"/>
        <end position="158"/>
    </location>
</feature>
<proteinExistence type="predicted"/>
<name>A0A3Q9IN04_9BACT</name>
<dbReference type="AlphaFoldDB" id="A0A3Q9IN04"/>
<gene>
    <name evidence="2" type="ORF">D8S85_08845</name>
</gene>
<reference evidence="2 3" key="1">
    <citation type="submission" date="2018-10" db="EMBL/GenBank/DDBJ databases">
        <title>Butyricimonas faecalis sp. nov., isolated from human faeces and emended description of the genus Butyricimonas.</title>
        <authorList>
            <person name="Le Roy T."/>
            <person name="Van der Smissen P."/>
            <person name="Paquot A."/>
            <person name="Delzenne N."/>
            <person name="Muccioli G."/>
            <person name="Collet J.-F."/>
            <person name="Cani P.D."/>
        </authorList>
    </citation>
    <scope>NUCLEOTIDE SEQUENCE [LARGE SCALE GENOMIC DNA]</scope>
    <source>
        <strain evidence="2 3">H184</strain>
    </source>
</reference>
<dbReference type="OrthoDB" id="156858at2"/>
<dbReference type="Proteomes" id="UP000270673">
    <property type="component" value="Chromosome"/>
</dbReference>
<evidence type="ECO:0008006" key="4">
    <source>
        <dbReference type="Google" id="ProtNLM"/>
    </source>
</evidence>